<keyword evidence="2" id="KW-1185">Reference proteome</keyword>
<protein>
    <submittedName>
        <fullName evidence="1">Uncharacterized protein</fullName>
    </submittedName>
</protein>
<evidence type="ECO:0000313" key="1">
    <source>
        <dbReference type="EMBL" id="KAL3268437.1"/>
    </source>
</evidence>
<proteinExistence type="predicted"/>
<sequence length="66" mass="7592">MKTLNKAWNRVLNRENDNSITTTDDSILKDMNEQEMQDETEENIDVENDTGPSHDIAFHALETALE</sequence>
<organism evidence="1 2">
    <name type="scientific">Cryptolaemus montrouzieri</name>
    <dbReference type="NCBI Taxonomy" id="559131"/>
    <lineage>
        <taxon>Eukaryota</taxon>
        <taxon>Metazoa</taxon>
        <taxon>Ecdysozoa</taxon>
        <taxon>Arthropoda</taxon>
        <taxon>Hexapoda</taxon>
        <taxon>Insecta</taxon>
        <taxon>Pterygota</taxon>
        <taxon>Neoptera</taxon>
        <taxon>Endopterygota</taxon>
        <taxon>Coleoptera</taxon>
        <taxon>Polyphaga</taxon>
        <taxon>Cucujiformia</taxon>
        <taxon>Coccinelloidea</taxon>
        <taxon>Coccinellidae</taxon>
        <taxon>Scymninae</taxon>
        <taxon>Scymnini</taxon>
        <taxon>Cryptolaemus</taxon>
    </lineage>
</organism>
<comment type="caution">
    <text evidence="1">The sequence shown here is derived from an EMBL/GenBank/DDBJ whole genome shotgun (WGS) entry which is preliminary data.</text>
</comment>
<evidence type="ECO:0000313" key="2">
    <source>
        <dbReference type="Proteomes" id="UP001516400"/>
    </source>
</evidence>
<dbReference type="Proteomes" id="UP001516400">
    <property type="component" value="Unassembled WGS sequence"/>
</dbReference>
<name>A0ABD2MQ51_9CUCU</name>
<gene>
    <name evidence="1" type="ORF">HHI36_007548</name>
</gene>
<accession>A0ABD2MQ51</accession>
<dbReference type="EMBL" id="JABFTP020000021">
    <property type="protein sequence ID" value="KAL3268437.1"/>
    <property type="molecule type" value="Genomic_DNA"/>
</dbReference>
<reference evidence="1 2" key="1">
    <citation type="journal article" date="2021" name="BMC Biol.">
        <title>Horizontally acquired antibacterial genes associated with adaptive radiation of ladybird beetles.</title>
        <authorList>
            <person name="Li H.S."/>
            <person name="Tang X.F."/>
            <person name="Huang Y.H."/>
            <person name="Xu Z.Y."/>
            <person name="Chen M.L."/>
            <person name="Du X.Y."/>
            <person name="Qiu B.Y."/>
            <person name="Chen P.T."/>
            <person name="Zhang W."/>
            <person name="Slipinski A."/>
            <person name="Escalona H.E."/>
            <person name="Waterhouse R.M."/>
            <person name="Zwick A."/>
            <person name="Pang H."/>
        </authorList>
    </citation>
    <scope>NUCLEOTIDE SEQUENCE [LARGE SCALE GENOMIC DNA]</scope>
    <source>
        <strain evidence="1">SYSU2018</strain>
    </source>
</reference>
<dbReference type="AlphaFoldDB" id="A0ABD2MQ51"/>